<dbReference type="Pfam" id="PF12705">
    <property type="entry name" value="PDDEXK_1"/>
    <property type="match status" value="1"/>
</dbReference>
<sequence>MTTPSVELLSPSRAWRLTQCPASGGPSGPRNGPATAQRNAGTLAHDALELWIKDEGFRESDPKAALARALDGALAAAGGIAPPRWTMIRSRLRARAGELVAALEGSATSQVIPEERIVDTALGIEGTPDVVVIGDRVALLDLKTEEMENDEVSQWAMFQLRVYAHLVEIAYGRLPSRVEIFSANRGRLPVQVTRADVDAARAELRAAHVADRSIAKPVPETCFFCRRRMICQPHWDAAAAWLGRDCVEGRLTHTEHAANGLVAAQLQTSGGDLWVSGIPDSVLTAATDSTVRFVRLTATRDKNGDSVNWRWSPVSEVREM</sequence>
<keyword evidence="2" id="KW-0378">Hydrolase</keyword>
<feature type="domain" description="PD-(D/E)XK endonuclease-like" evidence="4">
    <location>
        <begin position="9"/>
        <end position="232"/>
    </location>
</feature>
<evidence type="ECO:0000256" key="1">
    <source>
        <dbReference type="ARBA" id="ARBA00022763"/>
    </source>
</evidence>
<comment type="caution">
    <text evidence="5">The sequence shown here is derived from an EMBL/GenBank/DDBJ whole genome shotgun (WGS) entry which is preliminary data.</text>
</comment>
<keyword evidence="2" id="KW-0547">Nucleotide-binding</keyword>
<dbReference type="GO" id="GO:0004386">
    <property type="term" value="F:helicase activity"/>
    <property type="evidence" value="ECO:0007669"/>
    <property type="project" value="UniProtKB-KW"/>
</dbReference>
<dbReference type="AlphaFoldDB" id="A0A100WFE5"/>
<evidence type="ECO:0000259" key="4">
    <source>
        <dbReference type="Pfam" id="PF12705"/>
    </source>
</evidence>
<gene>
    <name evidence="5" type="ORF">RMCC_4086</name>
</gene>
<evidence type="ECO:0000313" key="6">
    <source>
        <dbReference type="Proteomes" id="UP000069443"/>
    </source>
</evidence>
<dbReference type="GO" id="GO:0006281">
    <property type="term" value="P:DNA repair"/>
    <property type="evidence" value="ECO:0007669"/>
    <property type="project" value="UniProtKB-KW"/>
</dbReference>
<protein>
    <recommendedName>
        <fullName evidence="4">PD-(D/E)XK endonuclease-like domain-containing protein</fullName>
    </recommendedName>
</protein>
<dbReference type="InterPro" id="IPR038726">
    <property type="entry name" value="PDDEXK_AddAB-type"/>
</dbReference>
<evidence type="ECO:0000256" key="3">
    <source>
        <dbReference type="ARBA" id="ARBA00023204"/>
    </source>
</evidence>
<dbReference type="RefSeq" id="WP_062658056.1">
    <property type="nucleotide sequence ID" value="NZ_BCSY01000069.1"/>
</dbReference>
<reference evidence="6" key="2">
    <citation type="submission" date="2016-02" db="EMBL/GenBank/DDBJ databases">
        <title>Draft genome sequence of five rapidly growing Mycobacterium species.</title>
        <authorList>
            <person name="Katahira K."/>
            <person name="Gotou Y."/>
            <person name="Iida K."/>
            <person name="Ogura Y."/>
            <person name="Hayashi T."/>
        </authorList>
    </citation>
    <scope>NUCLEOTIDE SEQUENCE [LARGE SCALE GENOMIC DNA]</scope>
    <source>
        <strain evidence="6">JCM15298</strain>
    </source>
</reference>
<evidence type="ECO:0000313" key="5">
    <source>
        <dbReference type="EMBL" id="GAS97120.1"/>
    </source>
</evidence>
<dbReference type="InterPro" id="IPR011604">
    <property type="entry name" value="PDDEXK-like_dom_sf"/>
</dbReference>
<keyword evidence="2" id="KW-0067">ATP-binding</keyword>
<organism evidence="5 6">
    <name type="scientific">Mycolicibacterium canariasense</name>
    <name type="common">Mycobacterium canariasense</name>
    <dbReference type="NCBI Taxonomy" id="228230"/>
    <lineage>
        <taxon>Bacteria</taxon>
        <taxon>Bacillati</taxon>
        <taxon>Actinomycetota</taxon>
        <taxon>Actinomycetes</taxon>
        <taxon>Mycobacteriales</taxon>
        <taxon>Mycobacteriaceae</taxon>
        <taxon>Mycolicibacterium</taxon>
    </lineage>
</organism>
<accession>A0A100WFE5</accession>
<reference evidence="6" key="1">
    <citation type="journal article" date="2016" name="Genome Announc.">
        <title>Draft Genome Sequences of Five Rapidly Growing Mycobacterium Species, M. thermoresistibile, M. fortuitum subsp. acetamidolyticum, M. canariasense, M. brisbanense, and M. novocastrense.</title>
        <authorList>
            <person name="Katahira K."/>
            <person name="Ogura Y."/>
            <person name="Gotoh Y."/>
            <person name="Hayashi T."/>
        </authorList>
    </citation>
    <scope>NUCLEOTIDE SEQUENCE [LARGE SCALE GENOMIC DNA]</scope>
    <source>
        <strain evidence="6">JCM15298</strain>
    </source>
</reference>
<keyword evidence="1" id="KW-0227">DNA damage</keyword>
<proteinExistence type="predicted"/>
<name>A0A100WFE5_MYCCR</name>
<dbReference type="EMBL" id="BCSY01000069">
    <property type="protein sequence ID" value="GAS97120.1"/>
    <property type="molecule type" value="Genomic_DNA"/>
</dbReference>
<keyword evidence="6" id="KW-1185">Reference proteome</keyword>
<dbReference type="Gene3D" id="3.90.320.10">
    <property type="match status" value="1"/>
</dbReference>
<dbReference type="STRING" id="228230.RMCC_4086"/>
<keyword evidence="2" id="KW-0347">Helicase</keyword>
<dbReference type="Proteomes" id="UP000069443">
    <property type="component" value="Unassembled WGS sequence"/>
</dbReference>
<keyword evidence="3" id="KW-0234">DNA repair</keyword>
<evidence type="ECO:0000256" key="2">
    <source>
        <dbReference type="ARBA" id="ARBA00022806"/>
    </source>
</evidence>